<keyword evidence="5" id="KW-0130">Cell adhesion</keyword>
<dbReference type="InterPro" id="IPR002126">
    <property type="entry name" value="Cadherin-like_dom"/>
</dbReference>
<keyword evidence="3" id="KW-0677">Repeat</keyword>
<feature type="region of interest" description="Disordered" evidence="10">
    <location>
        <begin position="903"/>
        <end position="926"/>
    </location>
</feature>
<evidence type="ECO:0000256" key="11">
    <source>
        <dbReference type="SAM" id="Phobius"/>
    </source>
</evidence>
<keyword evidence="8" id="KW-0325">Glycoprotein</keyword>
<dbReference type="InterPro" id="IPR050174">
    <property type="entry name" value="Protocadherin/Cadherin-CA"/>
</dbReference>
<dbReference type="GO" id="GO:0005509">
    <property type="term" value="F:calcium ion binding"/>
    <property type="evidence" value="ECO:0007669"/>
    <property type="project" value="UniProtKB-UniRule"/>
</dbReference>
<feature type="region of interest" description="Disordered" evidence="10">
    <location>
        <begin position="1100"/>
        <end position="1155"/>
    </location>
</feature>
<name>A0A267F020_9PLAT</name>
<feature type="compositionally biased region" description="Pro residues" evidence="10">
    <location>
        <begin position="1114"/>
        <end position="1126"/>
    </location>
</feature>
<sequence length="1155" mass="127378">DKISCHWSAIILAFLPNKACLLITYWQPRLAIGATEEIQARTEAQKGSFIEKYLLFHKSSHRGHTSFATQARMARIPKATNAAMVIACILCWRSTVSSALEISINEELANGTVIGNVKALHYDLHKIPTTGKKFRIFHKARQEQRADLFEVDPDSGDIRVKGRIDREALCPDNPPQCRNEFSIYQDSLSQKVDVLVLINDINDEQPSWPVAGNVIRVEFLDGDGPGKNKFILNAVDKDLGKNGRVRYKLNNLGAPFSLKQTAEDNRLSLETSRIIDREEKDSYNMSLVAIDEGHPPLTGSIMLQVIIIDVNDHAPEFDRAFYTPPKPIYENEVVNSEVLQLQATDRDSGDYGTVVYDFAATAGEDQQVARQYLAVLANGRIIIRKPLDYDRMSKKYFLFEVIARDNARDKEYRKTATATVSISVLDRVDEAPTIETCFLPSGCTASPSAPSIPENLALRSKIAEVIVRDLDTGDHVQCETVLSDNQPPSHLQVGGLSEHGQEVPFILLSSSVNYGSSAPTDSTMKLFDLVTNRVFDREVSSRACFGIVCRDSQRLEGRASYCVTIEDVNDSPPVVDGPIVFQALEEDAERRPLQGRVRNHVHDADIGNNSRLQFALDPTDLEAARLFEVNADTGQLRPLVVFDRERQASYTLRVLVTDGGKSPLTATATVTVRVVDANDRQPMCRQAEYRLRVRENRPADSTVGFVEAEDEDEKELGNGAVAYRLDDRDGDADWRAFSVDRRTGEIKTSMPLDRERQAHYSFRVLAEDQPRSGHGALTGTCLVSVTVEDENDNRPVFRVTPNHPEVFQVTKREPGISIGQVLAEDPDEGDNRLVDYELLNRAEVHDLFSVDRRSGLVLINKALHSQPARDFILVLRACDRGRPRNCSAEARYRAHIVDRRDAAYRGGGSGTESGSPGGGGDSGEHSGRKGLGNEIVIVCLAVMFLVLGIATVTVVCLIVRKRSVYVKKSRQPAVAMTTGPDAEHADVKMISGSYDMPPAYKDFSGEEDFCTYNANLQLKPTTSAGAYGYRTTGRDARYCTTSPGPAGSIGLEADRKQVQDYQPLDTTGVRLGRRTGDSAKLYNTGLHMYYEIKGAAAGQTGQAGDCGEEVALPVQPPQPPPPPPPSGLCVDGNKASPGKQQHYPSFSPYTEASFV</sequence>
<evidence type="ECO:0000256" key="7">
    <source>
        <dbReference type="ARBA" id="ARBA00023136"/>
    </source>
</evidence>
<feature type="domain" description="Cadherin" evidence="12">
    <location>
        <begin position="96"/>
        <end position="208"/>
    </location>
</feature>
<feature type="domain" description="Cadherin" evidence="12">
    <location>
        <begin position="685"/>
        <end position="797"/>
    </location>
</feature>
<feature type="non-terminal residue" evidence="13">
    <location>
        <position position="1"/>
    </location>
</feature>
<feature type="domain" description="Cadherin" evidence="12">
    <location>
        <begin position="444"/>
        <end position="575"/>
    </location>
</feature>
<dbReference type="InterPro" id="IPR020894">
    <property type="entry name" value="Cadherin_CS"/>
</dbReference>
<evidence type="ECO:0000256" key="4">
    <source>
        <dbReference type="ARBA" id="ARBA00022837"/>
    </source>
</evidence>
<dbReference type="GO" id="GO:0007156">
    <property type="term" value="P:homophilic cell adhesion via plasma membrane adhesion molecules"/>
    <property type="evidence" value="ECO:0007669"/>
    <property type="project" value="InterPro"/>
</dbReference>
<evidence type="ECO:0000256" key="9">
    <source>
        <dbReference type="PROSITE-ProRule" id="PRU00043"/>
    </source>
</evidence>
<evidence type="ECO:0000256" key="6">
    <source>
        <dbReference type="ARBA" id="ARBA00022989"/>
    </source>
</evidence>
<dbReference type="FunFam" id="2.60.40.60:FF:000092">
    <property type="entry name" value="Protocadherin 8"/>
    <property type="match status" value="1"/>
</dbReference>
<comment type="caution">
    <text evidence="13">The sequence shown here is derived from an EMBL/GenBank/DDBJ whole genome shotgun (WGS) entry which is preliminary data.</text>
</comment>
<gene>
    <name evidence="13" type="ORF">BOX15_Mlig026595g1</name>
</gene>
<dbReference type="Gene3D" id="2.60.40.60">
    <property type="entry name" value="Cadherins"/>
    <property type="match status" value="7"/>
</dbReference>
<evidence type="ECO:0000259" key="12">
    <source>
        <dbReference type="PROSITE" id="PS50268"/>
    </source>
</evidence>
<evidence type="ECO:0000256" key="5">
    <source>
        <dbReference type="ARBA" id="ARBA00022889"/>
    </source>
</evidence>
<dbReference type="SMART" id="SM00112">
    <property type="entry name" value="CA"/>
    <property type="match status" value="7"/>
</dbReference>
<dbReference type="InterPro" id="IPR013164">
    <property type="entry name" value="Cadherin_N"/>
</dbReference>
<dbReference type="PANTHER" id="PTHR24028">
    <property type="entry name" value="CADHERIN-87A"/>
    <property type="match status" value="1"/>
</dbReference>
<evidence type="ECO:0000256" key="3">
    <source>
        <dbReference type="ARBA" id="ARBA00022737"/>
    </source>
</evidence>
<dbReference type="EMBL" id="NIVC01001558">
    <property type="protein sequence ID" value="PAA66439.1"/>
    <property type="molecule type" value="Genomic_DNA"/>
</dbReference>
<keyword evidence="6 11" id="KW-1133">Transmembrane helix</keyword>
<keyword evidence="2 11" id="KW-0812">Transmembrane</keyword>
<dbReference type="CDD" id="cd11304">
    <property type="entry name" value="Cadherin_repeat"/>
    <property type="match status" value="6"/>
</dbReference>
<dbReference type="AlphaFoldDB" id="A0A267F020"/>
<evidence type="ECO:0000256" key="2">
    <source>
        <dbReference type="ARBA" id="ARBA00022692"/>
    </source>
</evidence>
<dbReference type="PRINTS" id="PR00205">
    <property type="entry name" value="CADHERIN"/>
</dbReference>
<accession>A0A267F020</accession>
<dbReference type="InterPro" id="IPR015919">
    <property type="entry name" value="Cadherin-like_sf"/>
</dbReference>
<dbReference type="FunFam" id="2.60.40.60:FF:000020">
    <property type="entry name" value="Dachsous cadherin-related 1b"/>
    <property type="match status" value="1"/>
</dbReference>
<keyword evidence="4 9" id="KW-0106">Calcium</keyword>
<dbReference type="STRING" id="282301.A0A267F020"/>
<evidence type="ECO:0000313" key="13">
    <source>
        <dbReference type="EMBL" id="PAA66439.1"/>
    </source>
</evidence>
<evidence type="ECO:0000256" key="8">
    <source>
        <dbReference type="ARBA" id="ARBA00023180"/>
    </source>
</evidence>
<feature type="compositionally biased region" description="Gly residues" evidence="10">
    <location>
        <begin position="905"/>
        <end position="921"/>
    </location>
</feature>
<dbReference type="Pfam" id="PF08266">
    <property type="entry name" value="Cadherin_2"/>
    <property type="match status" value="1"/>
</dbReference>
<dbReference type="PANTHER" id="PTHR24028:SF146">
    <property type="entry name" value="CADHERIN 96CB, ISOFORM D-RELATED"/>
    <property type="match status" value="1"/>
</dbReference>
<evidence type="ECO:0000313" key="14">
    <source>
        <dbReference type="Proteomes" id="UP000215902"/>
    </source>
</evidence>
<dbReference type="OrthoDB" id="6252479at2759"/>
<comment type="subcellular location">
    <subcellularLocation>
        <location evidence="1">Membrane</location>
        <topology evidence="1">Single-pass membrane protein</topology>
    </subcellularLocation>
</comment>
<feature type="compositionally biased region" description="Polar residues" evidence="10">
    <location>
        <begin position="1138"/>
        <end position="1155"/>
    </location>
</feature>
<dbReference type="GO" id="GO:0005886">
    <property type="term" value="C:plasma membrane"/>
    <property type="evidence" value="ECO:0007669"/>
    <property type="project" value="InterPro"/>
</dbReference>
<feature type="domain" description="Cadherin" evidence="12">
    <location>
        <begin position="603"/>
        <end position="684"/>
    </location>
</feature>
<keyword evidence="7 11" id="KW-0472">Membrane</keyword>
<organism evidence="13 14">
    <name type="scientific">Macrostomum lignano</name>
    <dbReference type="NCBI Taxonomy" id="282301"/>
    <lineage>
        <taxon>Eukaryota</taxon>
        <taxon>Metazoa</taxon>
        <taxon>Spiralia</taxon>
        <taxon>Lophotrochozoa</taxon>
        <taxon>Platyhelminthes</taxon>
        <taxon>Rhabditophora</taxon>
        <taxon>Macrostomorpha</taxon>
        <taxon>Macrostomida</taxon>
        <taxon>Macrostomidae</taxon>
        <taxon>Macrostomum</taxon>
    </lineage>
</organism>
<feature type="domain" description="Cadherin" evidence="12">
    <location>
        <begin position="328"/>
        <end position="434"/>
    </location>
</feature>
<proteinExistence type="predicted"/>
<protein>
    <recommendedName>
        <fullName evidence="12">Cadherin domain-containing protein</fullName>
    </recommendedName>
</protein>
<dbReference type="SUPFAM" id="SSF49313">
    <property type="entry name" value="Cadherin-like"/>
    <property type="match status" value="7"/>
</dbReference>
<dbReference type="Proteomes" id="UP000215902">
    <property type="component" value="Unassembled WGS sequence"/>
</dbReference>
<evidence type="ECO:0000256" key="10">
    <source>
        <dbReference type="SAM" id="MobiDB-lite"/>
    </source>
</evidence>
<feature type="domain" description="Cadherin" evidence="12">
    <location>
        <begin position="814"/>
        <end position="918"/>
    </location>
</feature>
<feature type="domain" description="Cadherin" evidence="12">
    <location>
        <begin position="232"/>
        <end position="317"/>
    </location>
</feature>
<dbReference type="Pfam" id="PF00028">
    <property type="entry name" value="Cadherin"/>
    <property type="match status" value="5"/>
</dbReference>
<evidence type="ECO:0000256" key="1">
    <source>
        <dbReference type="ARBA" id="ARBA00004167"/>
    </source>
</evidence>
<dbReference type="PROSITE" id="PS00232">
    <property type="entry name" value="CADHERIN_1"/>
    <property type="match status" value="2"/>
</dbReference>
<reference evidence="13 14" key="1">
    <citation type="submission" date="2017-06" db="EMBL/GenBank/DDBJ databases">
        <title>A platform for efficient transgenesis in Macrostomum lignano, a flatworm model organism for stem cell research.</title>
        <authorList>
            <person name="Berezikov E."/>
        </authorList>
    </citation>
    <scope>NUCLEOTIDE SEQUENCE [LARGE SCALE GENOMIC DNA]</scope>
    <source>
        <strain evidence="13">DV1</strain>
        <tissue evidence="13">Whole organism</tissue>
    </source>
</reference>
<feature type="transmembrane region" description="Helical" evidence="11">
    <location>
        <begin position="935"/>
        <end position="959"/>
    </location>
</feature>
<dbReference type="PROSITE" id="PS50268">
    <property type="entry name" value="CADHERIN_2"/>
    <property type="match status" value="7"/>
</dbReference>
<keyword evidence="14" id="KW-1185">Reference proteome</keyword>